<evidence type="ECO:0000259" key="1">
    <source>
        <dbReference type="Pfam" id="PF11738"/>
    </source>
</evidence>
<gene>
    <name evidence="3" type="ORF">DFQ05_1446</name>
</gene>
<proteinExistence type="predicted"/>
<dbReference type="Pfam" id="PF11738">
    <property type="entry name" value="DUF3298"/>
    <property type="match status" value="1"/>
</dbReference>
<organism evidence="3 4">
    <name type="scientific">Winogradskyella wandonensis</name>
    <dbReference type="NCBI Taxonomy" id="1442586"/>
    <lineage>
        <taxon>Bacteria</taxon>
        <taxon>Pseudomonadati</taxon>
        <taxon>Bacteroidota</taxon>
        <taxon>Flavobacteriia</taxon>
        <taxon>Flavobacteriales</taxon>
        <taxon>Flavobacteriaceae</taxon>
        <taxon>Winogradskyella</taxon>
    </lineage>
</organism>
<feature type="domain" description="Deacetylase PdaC" evidence="2">
    <location>
        <begin position="37"/>
        <end position="127"/>
    </location>
</feature>
<reference evidence="3 4" key="1">
    <citation type="journal article" date="2015" name="Stand. Genomic Sci.">
        <title>Genomic Encyclopedia of Bacterial and Archaeal Type Strains, Phase III: the genomes of soil and plant-associated and newly described type strains.</title>
        <authorList>
            <person name="Whitman W.B."/>
            <person name="Woyke T."/>
            <person name="Klenk H.P."/>
            <person name="Zhou Y."/>
            <person name="Lilburn T.G."/>
            <person name="Beck B.J."/>
            <person name="De Vos P."/>
            <person name="Vandamme P."/>
            <person name="Eisen J.A."/>
            <person name="Garrity G."/>
            <person name="Hugenholtz P."/>
            <person name="Kyrpides N.C."/>
        </authorList>
    </citation>
    <scope>NUCLEOTIDE SEQUENCE [LARGE SCALE GENOMIC DNA]</scope>
    <source>
        <strain evidence="3 4">CECT 8445</strain>
    </source>
</reference>
<dbReference type="Gene3D" id="3.30.565.40">
    <property type="entry name" value="Fervidobacterium nodosum Rt17-B1 like"/>
    <property type="match status" value="1"/>
</dbReference>
<evidence type="ECO:0000259" key="2">
    <source>
        <dbReference type="Pfam" id="PF13739"/>
    </source>
</evidence>
<comment type="caution">
    <text evidence="3">The sequence shown here is derived from an EMBL/GenBank/DDBJ whole genome shotgun (WGS) entry which is preliminary data.</text>
</comment>
<dbReference type="Pfam" id="PF13739">
    <property type="entry name" value="PdaC"/>
    <property type="match status" value="1"/>
</dbReference>
<sequence>MLFLLFSCEDEIKPLEFETISIKKEFEADIEVYIDKAKPNSEIAEKINKNIELSIANSIPISEENKSTTLEEALTAFDEDFKSFKANFEDSEQRWALAIETELLYKTETIISMGLSIYSDTGGAHGNDTIQFLNFNPETGDLLTNDNLIIDMEGFKQLAESFFLDYMKNEGSDVSEFFFGKPFQLPENIGFNDEGVVLLYNQYEIASYNQGYTEFVIPMDKARRFLKF</sequence>
<dbReference type="Proteomes" id="UP000295714">
    <property type="component" value="Unassembled WGS sequence"/>
</dbReference>
<feature type="domain" description="DUF3298" evidence="1">
    <location>
        <begin position="171"/>
        <end position="219"/>
    </location>
</feature>
<dbReference type="EMBL" id="SMGI01000002">
    <property type="protein sequence ID" value="TCK67667.1"/>
    <property type="molecule type" value="Genomic_DNA"/>
</dbReference>
<name>A0A4R1KSU1_9FLAO</name>
<protein>
    <submittedName>
        <fullName evidence="3">Uncharacterized protein DUF3298</fullName>
    </submittedName>
</protein>
<dbReference type="InterPro" id="IPR037126">
    <property type="entry name" value="PdaC/RsiV-like_sf"/>
</dbReference>
<accession>A0A4R1KSU1</accession>
<keyword evidence="4" id="KW-1185">Reference proteome</keyword>
<dbReference type="Gene3D" id="3.90.640.20">
    <property type="entry name" value="Heat-shock cognate protein, ATPase"/>
    <property type="match status" value="1"/>
</dbReference>
<dbReference type="AlphaFoldDB" id="A0A4R1KSU1"/>
<evidence type="ECO:0000313" key="3">
    <source>
        <dbReference type="EMBL" id="TCK67667.1"/>
    </source>
</evidence>
<dbReference type="InterPro" id="IPR021729">
    <property type="entry name" value="DUF3298"/>
</dbReference>
<dbReference type="InterPro" id="IPR025303">
    <property type="entry name" value="PdaC"/>
</dbReference>
<evidence type="ECO:0000313" key="4">
    <source>
        <dbReference type="Proteomes" id="UP000295714"/>
    </source>
</evidence>